<accession>A0ABD3MI54</accession>
<reference evidence="2 3" key="1">
    <citation type="submission" date="2024-10" db="EMBL/GenBank/DDBJ databases">
        <title>Updated reference genomes for cyclostephanoid diatoms.</title>
        <authorList>
            <person name="Roberts W.R."/>
            <person name="Alverson A.J."/>
        </authorList>
    </citation>
    <scope>NUCLEOTIDE SEQUENCE [LARGE SCALE GENOMIC DNA]</scope>
    <source>
        <strain evidence="2 3">AJA232-27</strain>
    </source>
</reference>
<evidence type="ECO:0000256" key="1">
    <source>
        <dbReference type="SAM" id="MobiDB-lite"/>
    </source>
</evidence>
<proteinExistence type="predicted"/>
<dbReference type="AlphaFoldDB" id="A0ABD3MI54"/>
<name>A0ABD3MI54_9STRA</name>
<keyword evidence="3" id="KW-1185">Reference proteome</keyword>
<evidence type="ECO:0000313" key="2">
    <source>
        <dbReference type="EMBL" id="KAL3763438.1"/>
    </source>
</evidence>
<feature type="compositionally biased region" description="Low complexity" evidence="1">
    <location>
        <begin position="82"/>
        <end position="94"/>
    </location>
</feature>
<protein>
    <submittedName>
        <fullName evidence="2">Uncharacterized protein</fullName>
    </submittedName>
</protein>
<comment type="caution">
    <text evidence="2">The sequence shown here is derived from an EMBL/GenBank/DDBJ whole genome shotgun (WGS) entry which is preliminary data.</text>
</comment>
<dbReference type="Proteomes" id="UP001530293">
    <property type="component" value="Unassembled WGS sequence"/>
</dbReference>
<feature type="compositionally biased region" description="Basic residues" evidence="1">
    <location>
        <begin position="63"/>
        <end position="81"/>
    </location>
</feature>
<dbReference type="PANTHER" id="PTHR36018">
    <property type="entry name" value="OS09G0481800 PROTEIN"/>
    <property type="match status" value="1"/>
</dbReference>
<evidence type="ECO:0000313" key="3">
    <source>
        <dbReference type="Proteomes" id="UP001530293"/>
    </source>
</evidence>
<sequence length="267" mass="30175">MAKTSLVRTALLLAYATTTTTLSASFVVGFAVTNSNLYSFRRKLLSCRHENRQSPTFVGRGTTTHRRRQQRHPHHQRRRWQQQHPTITPKTTSTTQLQNNLYDDWSSDLLSSSQSEYTYDDLQLLATDDMEESVVMCLEELMDSEFGKTMFGRHDIPASVGITGSIEFVSLEGPEVILSLTETVLGKAAMYLNARIPELTSIRVSSPDELVDFEDIIDEYTGEVLYREDKRSPDFNGDRETMEYQGLDPDARGPFVFASGGSMIRPA</sequence>
<dbReference type="PANTHER" id="PTHR36018:SF1">
    <property type="entry name" value="OS09G0481800 PROTEIN"/>
    <property type="match status" value="1"/>
</dbReference>
<dbReference type="EMBL" id="JALLBG020000123">
    <property type="protein sequence ID" value="KAL3763438.1"/>
    <property type="molecule type" value="Genomic_DNA"/>
</dbReference>
<organism evidence="2 3">
    <name type="scientific">Discostella pseudostelligera</name>
    <dbReference type="NCBI Taxonomy" id="259834"/>
    <lineage>
        <taxon>Eukaryota</taxon>
        <taxon>Sar</taxon>
        <taxon>Stramenopiles</taxon>
        <taxon>Ochrophyta</taxon>
        <taxon>Bacillariophyta</taxon>
        <taxon>Coscinodiscophyceae</taxon>
        <taxon>Thalassiosirophycidae</taxon>
        <taxon>Stephanodiscales</taxon>
        <taxon>Stephanodiscaceae</taxon>
        <taxon>Discostella</taxon>
    </lineage>
</organism>
<gene>
    <name evidence="2" type="ORF">ACHAWU_002011</name>
</gene>
<feature type="region of interest" description="Disordered" evidence="1">
    <location>
        <begin position="51"/>
        <end position="94"/>
    </location>
</feature>